<evidence type="ECO:0000313" key="3">
    <source>
        <dbReference type="Proteomes" id="UP001614394"/>
    </source>
</evidence>
<accession>A0ABW8CJQ4</accession>
<dbReference type="Proteomes" id="UP001614394">
    <property type="component" value="Unassembled WGS sequence"/>
</dbReference>
<name>A0ABW8CJQ4_9ACTN</name>
<proteinExistence type="predicted"/>
<evidence type="ECO:0000256" key="1">
    <source>
        <dbReference type="SAM" id="MobiDB-lite"/>
    </source>
</evidence>
<feature type="compositionally biased region" description="Basic and acidic residues" evidence="1">
    <location>
        <begin position="1"/>
        <end position="11"/>
    </location>
</feature>
<sequence>MTTRAQREPRPYTDLGWPSPDGPWPPWNQYHVTVHGGHQKISIW</sequence>
<protein>
    <submittedName>
        <fullName evidence="2">Uncharacterized protein</fullName>
    </submittedName>
</protein>
<evidence type="ECO:0000313" key="2">
    <source>
        <dbReference type="EMBL" id="MFI9106686.1"/>
    </source>
</evidence>
<dbReference type="RefSeq" id="WP_399658390.1">
    <property type="nucleotide sequence ID" value="NZ_JBITYG010000022.1"/>
</dbReference>
<comment type="caution">
    <text evidence="2">The sequence shown here is derived from an EMBL/GenBank/DDBJ whole genome shotgun (WGS) entry which is preliminary data.</text>
</comment>
<reference evidence="2 3" key="1">
    <citation type="submission" date="2024-10" db="EMBL/GenBank/DDBJ databases">
        <title>The Natural Products Discovery Center: Release of the First 8490 Sequenced Strains for Exploring Actinobacteria Biosynthetic Diversity.</title>
        <authorList>
            <person name="Kalkreuter E."/>
            <person name="Kautsar S.A."/>
            <person name="Yang D."/>
            <person name="Bader C.D."/>
            <person name="Teijaro C.N."/>
            <person name="Fluegel L."/>
            <person name="Davis C.M."/>
            <person name="Simpson J.R."/>
            <person name="Lauterbach L."/>
            <person name="Steele A.D."/>
            <person name="Gui C."/>
            <person name="Meng S."/>
            <person name="Li G."/>
            <person name="Viehrig K."/>
            <person name="Ye F."/>
            <person name="Su P."/>
            <person name="Kiefer A.F."/>
            <person name="Nichols A."/>
            <person name="Cepeda A.J."/>
            <person name="Yan W."/>
            <person name="Fan B."/>
            <person name="Jiang Y."/>
            <person name="Adhikari A."/>
            <person name="Zheng C.-J."/>
            <person name="Schuster L."/>
            <person name="Cowan T.M."/>
            <person name="Smanski M.J."/>
            <person name="Chevrette M.G."/>
            <person name="De Carvalho L.P.S."/>
            <person name="Shen B."/>
        </authorList>
    </citation>
    <scope>NUCLEOTIDE SEQUENCE [LARGE SCALE GENOMIC DNA]</scope>
    <source>
        <strain evidence="2 3">NPDC053399</strain>
    </source>
</reference>
<dbReference type="EMBL" id="JBITYG010000022">
    <property type="protein sequence ID" value="MFI9106686.1"/>
    <property type="molecule type" value="Genomic_DNA"/>
</dbReference>
<gene>
    <name evidence="2" type="ORF">ACIGXA_39950</name>
</gene>
<keyword evidence="3" id="KW-1185">Reference proteome</keyword>
<feature type="region of interest" description="Disordered" evidence="1">
    <location>
        <begin position="1"/>
        <end position="20"/>
    </location>
</feature>
<organism evidence="2 3">
    <name type="scientific">Streptomyces fildesensis</name>
    <dbReference type="NCBI Taxonomy" id="375757"/>
    <lineage>
        <taxon>Bacteria</taxon>
        <taxon>Bacillati</taxon>
        <taxon>Actinomycetota</taxon>
        <taxon>Actinomycetes</taxon>
        <taxon>Kitasatosporales</taxon>
        <taxon>Streptomycetaceae</taxon>
        <taxon>Streptomyces</taxon>
    </lineage>
</organism>